<comment type="similarity">
    <text evidence="7">Belongs to the binding-protein-dependent transport system permease family.</text>
</comment>
<dbReference type="InterPro" id="IPR000515">
    <property type="entry name" value="MetI-like"/>
</dbReference>
<keyword evidence="5 7" id="KW-1133">Transmembrane helix</keyword>
<dbReference type="CDD" id="cd06261">
    <property type="entry name" value="TM_PBP2"/>
    <property type="match status" value="1"/>
</dbReference>
<feature type="transmembrane region" description="Helical" evidence="7">
    <location>
        <begin position="118"/>
        <end position="135"/>
    </location>
</feature>
<feature type="domain" description="ABC transmembrane type-1" evidence="8">
    <location>
        <begin position="81"/>
        <end position="293"/>
    </location>
</feature>
<accession>A0A9D1IZH8</accession>
<dbReference type="AlphaFoldDB" id="A0A9D1IZH8"/>
<dbReference type="PANTHER" id="PTHR30193:SF37">
    <property type="entry name" value="INNER MEMBRANE ABC TRANSPORTER PERMEASE PROTEIN YCJO"/>
    <property type="match status" value="1"/>
</dbReference>
<evidence type="ECO:0000256" key="6">
    <source>
        <dbReference type="ARBA" id="ARBA00023136"/>
    </source>
</evidence>
<sequence length="305" mass="34229">MKHGRRRLGSDGLLAASPFLLPSVLGLLLFSLLPLVISALISLTNWNGLDELSSAGFFAKHFVGLENFKSILTTREFWQVLWNTLRYIVMYIPLMLAAAIAVATLLSRPRRGVTAFRIIYYIPVLTSWVAASLIWKSVLSPQYGALNGILGFFGIEGPGWLLDEAWAMPAIVLVSVWKDMGFFGLILLSGMIGIDRTYYEAASLDGAGSWTKFWRITLPLLSPAIFYVLIVSLINAFQLFPQIMIMTDGGPNGSTQVMVERIYKYGFRYYRMGYAAAFSWLLFVIIMACTGLQMKLQKRWVNYDA</sequence>
<keyword evidence="4 7" id="KW-0812">Transmembrane</keyword>
<dbReference type="InterPro" id="IPR051393">
    <property type="entry name" value="ABC_transporter_permease"/>
</dbReference>
<keyword evidence="6 7" id="KW-0472">Membrane</keyword>
<name>A0A9D1IZH8_9FIRM</name>
<evidence type="ECO:0000256" key="2">
    <source>
        <dbReference type="ARBA" id="ARBA00022448"/>
    </source>
</evidence>
<feature type="transmembrane region" description="Helical" evidence="7">
    <location>
        <begin position="87"/>
        <end position="106"/>
    </location>
</feature>
<evidence type="ECO:0000256" key="7">
    <source>
        <dbReference type="RuleBase" id="RU363032"/>
    </source>
</evidence>
<evidence type="ECO:0000256" key="1">
    <source>
        <dbReference type="ARBA" id="ARBA00004651"/>
    </source>
</evidence>
<dbReference type="Proteomes" id="UP000824238">
    <property type="component" value="Unassembled WGS sequence"/>
</dbReference>
<dbReference type="Pfam" id="PF00528">
    <property type="entry name" value="BPD_transp_1"/>
    <property type="match status" value="1"/>
</dbReference>
<reference evidence="9" key="1">
    <citation type="submission" date="2020-10" db="EMBL/GenBank/DDBJ databases">
        <authorList>
            <person name="Gilroy R."/>
        </authorList>
    </citation>
    <scope>NUCLEOTIDE SEQUENCE</scope>
    <source>
        <strain evidence="9">ChiGjej3B3-7149</strain>
    </source>
</reference>
<protein>
    <submittedName>
        <fullName evidence="9">Sugar ABC transporter permease</fullName>
    </submittedName>
</protein>
<feature type="transmembrane region" description="Helical" evidence="7">
    <location>
        <begin position="166"/>
        <end position="192"/>
    </location>
</feature>
<dbReference type="PANTHER" id="PTHR30193">
    <property type="entry name" value="ABC TRANSPORTER PERMEASE PROTEIN"/>
    <property type="match status" value="1"/>
</dbReference>
<evidence type="ECO:0000259" key="8">
    <source>
        <dbReference type="PROSITE" id="PS50928"/>
    </source>
</evidence>
<dbReference type="EMBL" id="DVHH01000178">
    <property type="protein sequence ID" value="HIR55417.1"/>
    <property type="molecule type" value="Genomic_DNA"/>
</dbReference>
<dbReference type="SUPFAM" id="SSF160964">
    <property type="entry name" value="MalF N-terminal region-like"/>
    <property type="match status" value="1"/>
</dbReference>
<evidence type="ECO:0000256" key="5">
    <source>
        <dbReference type="ARBA" id="ARBA00022989"/>
    </source>
</evidence>
<gene>
    <name evidence="9" type="ORF">IAD36_07490</name>
</gene>
<keyword evidence="2 7" id="KW-0813">Transport</keyword>
<proteinExistence type="inferred from homology"/>
<comment type="subcellular location">
    <subcellularLocation>
        <location evidence="1 7">Cell membrane</location>
        <topology evidence="1 7">Multi-pass membrane protein</topology>
    </subcellularLocation>
</comment>
<feature type="transmembrane region" description="Helical" evidence="7">
    <location>
        <begin position="12"/>
        <end position="41"/>
    </location>
</feature>
<feature type="transmembrane region" description="Helical" evidence="7">
    <location>
        <begin position="272"/>
        <end position="292"/>
    </location>
</feature>
<feature type="transmembrane region" description="Helical" evidence="7">
    <location>
        <begin position="213"/>
        <end position="237"/>
    </location>
</feature>
<reference evidence="9" key="2">
    <citation type="journal article" date="2021" name="PeerJ">
        <title>Extensive microbial diversity within the chicken gut microbiome revealed by metagenomics and culture.</title>
        <authorList>
            <person name="Gilroy R."/>
            <person name="Ravi A."/>
            <person name="Getino M."/>
            <person name="Pursley I."/>
            <person name="Horton D.L."/>
            <person name="Alikhan N.F."/>
            <person name="Baker D."/>
            <person name="Gharbi K."/>
            <person name="Hall N."/>
            <person name="Watson M."/>
            <person name="Adriaenssens E.M."/>
            <person name="Foster-Nyarko E."/>
            <person name="Jarju S."/>
            <person name="Secka A."/>
            <person name="Antonio M."/>
            <person name="Oren A."/>
            <person name="Chaudhuri R.R."/>
            <person name="La Ragione R."/>
            <person name="Hildebrand F."/>
            <person name="Pallen M.J."/>
        </authorList>
    </citation>
    <scope>NUCLEOTIDE SEQUENCE</scope>
    <source>
        <strain evidence="9">ChiGjej3B3-7149</strain>
    </source>
</reference>
<dbReference type="GO" id="GO:0055085">
    <property type="term" value="P:transmembrane transport"/>
    <property type="evidence" value="ECO:0007669"/>
    <property type="project" value="InterPro"/>
</dbReference>
<dbReference type="InterPro" id="IPR035906">
    <property type="entry name" value="MetI-like_sf"/>
</dbReference>
<dbReference type="Gene3D" id="1.10.3720.10">
    <property type="entry name" value="MetI-like"/>
    <property type="match status" value="1"/>
</dbReference>
<evidence type="ECO:0000256" key="4">
    <source>
        <dbReference type="ARBA" id="ARBA00022692"/>
    </source>
</evidence>
<dbReference type="GO" id="GO:0005886">
    <property type="term" value="C:plasma membrane"/>
    <property type="evidence" value="ECO:0007669"/>
    <property type="project" value="UniProtKB-SubCell"/>
</dbReference>
<organism evidence="9 10">
    <name type="scientific">Candidatus Scatomorpha intestinigallinarum</name>
    <dbReference type="NCBI Taxonomy" id="2840923"/>
    <lineage>
        <taxon>Bacteria</taxon>
        <taxon>Bacillati</taxon>
        <taxon>Bacillota</taxon>
        <taxon>Clostridia</taxon>
        <taxon>Eubacteriales</taxon>
        <taxon>Candidatus Scatomorpha</taxon>
    </lineage>
</organism>
<comment type="caution">
    <text evidence="9">The sequence shown here is derived from an EMBL/GenBank/DDBJ whole genome shotgun (WGS) entry which is preliminary data.</text>
</comment>
<dbReference type="PROSITE" id="PS50928">
    <property type="entry name" value="ABC_TM1"/>
    <property type="match status" value="1"/>
</dbReference>
<keyword evidence="3" id="KW-1003">Cell membrane</keyword>
<evidence type="ECO:0000313" key="10">
    <source>
        <dbReference type="Proteomes" id="UP000824238"/>
    </source>
</evidence>
<evidence type="ECO:0000313" key="9">
    <source>
        <dbReference type="EMBL" id="HIR55417.1"/>
    </source>
</evidence>
<dbReference type="SUPFAM" id="SSF161098">
    <property type="entry name" value="MetI-like"/>
    <property type="match status" value="1"/>
</dbReference>
<evidence type="ECO:0000256" key="3">
    <source>
        <dbReference type="ARBA" id="ARBA00022475"/>
    </source>
</evidence>